<dbReference type="AlphaFoldDB" id="A0A2C6KQ48"/>
<evidence type="ECO:0000313" key="2">
    <source>
        <dbReference type="Proteomes" id="UP000221165"/>
    </source>
</evidence>
<feature type="non-terminal residue" evidence="1">
    <location>
        <position position="1"/>
    </location>
</feature>
<organism evidence="1 2">
    <name type="scientific">Cystoisospora suis</name>
    <dbReference type="NCBI Taxonomy" id="483139"/>
    <lineage>
        <taxon>Eukaryota</taxon>
        <taxon>Sar</taxon>
        <taxon>Alveolata</taxon>
        <taxon>Apicomplexa</taxon>
        <taxon>Conoidasida</taxon>
        <taxon>Coccidia</taxon>
        <taxon>Eucoccidiorida</taxon>
        <taxon>Eimeriorina</taxon>
        <taxon>Sarcocystidae</taxon>
        <taxon>Cystoisospora</taxon>
    </lineage>
</organism>
<dbReference type="VEuPathDB" id="ToxoDB:CSUI_007541"/>
<protein>
    <submittedName>
        <fullName evidence="1">Uncharacterized protein</fullName>
    </submittedName>
</protein>
<dbReference type="GeneID" id="94430897"/>
<name>A0A2C6KQ48_9APIC</name>
<reference evidence="1 2" key="1">
    <citation type="journal article" date="2017" name="Int. J. Parasitol.">
        <title>The genome of the protozoan parasite Cystoisospora suis and a reverse vaccinology approach to identify vaccine candidates.</title>
        <authorList>
            <person name="Palmieri N."/>
            <person name="Shrestha A."/>
            <person name="Ruttkowski B."/>
            <person name="Beck T."/>
            <person name="Vogl C."/>
            <person name="Tomley F."/>
            <person name="Blake D.P."/>
            <person name="Joachim A."/>
        </authorList>
    </citation>
    <scope>NUCLEOTIDE SEQUENCE [LARGE SCALE GENOMIC DNA]</scope>
    <source>
        <strain evidence="1 2">Wien I</strain>
    </source>
</reference>
<gene>
    <name evidence="1" type="ORF">CSUI_007541</name>
</gene>
<proteinExistence type="predicted"/>
<accession>A0A2C6KQ48</accession>
<dbReference type="RefSeq" id="XP_067920341.1">
    <property type="nucleotide sequence ID" value="XM_068067686.1"/>
</dbReference>
<keyword evidence="2" id="KW-1185">Reference proteome</keyword>
<sequence length="67" mass="7969">SRRYLRVCAGRDFSQQSLLHVALSKKVNMVFWSSHTKSTQCRTQQGRRLRSRRVLCRRRCARAVTQF</sequence>
<dbReference type="Proteomes" id="UP000221165">
    <property type="component" value="Unassembled WGS sequence"/>
</dbReference>
<dbReference type="EMBL" id="MIGC01003989">
    <property type="protein sequence ID" value="PHJ18635.1"/>
    <property type="molecule type" value="Genomic_DNA"/>
</dbReference>
<comment type="caution">
    <text evidence="1">The sequence shown here is derived from an EMBL/GenBank/DDBJ whole genome shotgun (WGS) entry which is preliminary data.</text>
</comment>
<evidence type="ECO:0000313" key="1">
    <source>
        <dbReference type="EMBL" id="PHJ18635.1"/>
    </source>
</evidence>